<keyword evidence="5" id="KW-1185">Reference proteome</keyword>
<sequence>MLLLNFLFSLISSQKIICITINETYENANCDASNTINKVGELEDISDKISQLLMSSDTDVYLYGIGKANVKFQMKIFNYKKLNISLYAVTINVSGVHNINASFNHCIVRLIGSSLKDDQTSFHIKSTTISTSIKEIRIKNLTMFKSFVFAEKFYVNSLYYIYHQNVQVNLTDDYLFIVPRYSSFWTQIYFVGENTTFGINMSDHFHYQQYNLTVYNKGTSIDYFDFGSINYIIFNGDGFKESNLMQFTRSPNIVCNVDCLTYAPVYIYSGYTNYLFISKPLVIKGDIIINTNSLHIDTIVPNPKSRLSVEIESMDNGFRIVVDSSWIDVTIKNIKEVKNYRNYEIIPSVGLGGSSSITVLNGPMNDFENLDVFLDFDNMYPNDEYLSLLLSKNWTALAWKMMDDELQNKEIRLFFYPQYTHGFKSFYLDDYETNTILKGESMITNDGCIIKLIPFSYSTIPSYLCYTDSNDTSNGQPFNDLSLLNDLIPDDQNVVFLVLDKKATDLDITTIKSKNLTITLKSTSSGSLKSLKMIDDNIYNLSFDTLIFESEVFKLNVKNISFINITVPPSNFIFNDQAVITTDMRSVLNMTAAKYDFTFPKTKVILEDRSDLFEYRPVFAFEIYDNDIAVRTSKYSYSIPIEKIPDIEFQFIHRNKFFYVYNNATSIKSISFVPLNEDENTILDVHLKNFGAIENAISVKIDLSSYVNKSSIHIDGSVRNDWLTIISDRYEVVDQSIYKANNFCVCNDEQSCNEFCDDEYMTIIKYSELTEKVKTTIEGSVQIIIVGNDNEIDVPLLVLDYVDNKDVFIFGYGTNPKIRIDSSSKFTDLDRRVAISGVRILSDSSKGSIFISNLNVDGDCTIDESCNEVSLISNNLNMSVLQLSFKTIHVNKFLFLYGDARKTEAKTKVTFSPHAKFSYTLPYTITFKDCLLVIKEIEFNLTQVVPLFSIEDKRFYPFDKETLFTINAIDANLDVIDDNITLHFCPDDFRIIGNFVNENPSKFIILNPADSNYFLQAENIPAIMTIRGSSYIILEKEKVSIAGKITFTFNIREGNCRIYSSIDDATIFHVSDVFVDFYYNSLIFFNSTKTQMIIDKFDSANEFRKIVFNLLVDLSYHNQVQISNKIEHNDAIRYKVQLLIPGTLYEQHILDFINKSHTLLVLNELNTVTSSCIDEIKFLSNIEGFVNDNFKLVVDKNNLLLTTVQSPQISLRYGNCSSCLEIEITNDDLDNIDKFILYQNAVLSVTFYESNSIDNCLNFDKNDIKIQSLTLKSFEFLDSAVKLGKSVSYLKLENVSVVIQDSNGFSIQKVKLTKGAKFNDLVYYDRVNLLEIDQESLFLSGLVEFKNQISVSADSLLEVNFTSKGVKLVNMDSKVFDLDTSKFPHLNLVIESNNSPVINLEEGVSKIIKLNSLVFNSSNISIGSGWDQTSSEIEFTIKEEENKNISVFSDSFPFDSWHSMYDYPINLSSKLSPFTFADLTLNVHNKSMKINVPNNEKIVVGSIVTSDNSSMCVSFNSTLTIDNLTILNGTSLINNSFINNEITLGKGSVLKGNFSINEDLNVLNYEWDLDQAPIIDCLSFQETVPKRINVIYKGSEIKGRERQFDKFLSRGATLMTNVSSNDMLANIHFISDTVSEFKDGNELVLKVILAYDKKYMLISTKLFIEEEEEEEIEYPSSLEEVVQTETPTKGDEPSIGDSFESTGTVIEFTENGFIDGEKFVQVDDNGDDKIKFINTNQKALTLKAGNKESPNKELFVSPQISDTVITISPPSDESDDYGKSQFGVHANSKNPTINLHNEKVPLNIFNNEKSDINFNIIKSQRSFNSKISLKNLIVSNGDLKMVTPNEVDGIEFNKVETFLNGNIRSLNIDQKSTEISIDSIKLNSGSSIKMSNIFFNKTIEMKPNTKIEIERKVTFDDQTTIEIDETSFIEFGKSEINGICNKIRITQIQSKRMIENADSSEIICGEKFECQNWKEKFETNSHYKFSRCAQNQNKEMCLVVSSKDDQPKKKKLSAGAIAGISVAVCVVVIAAVVLLVIFLVRKKKSSKTDEENVSAGEDYL</sequence>
<accession>A0ABR2I6N6</accession>
<protein>
    <submittedName>
        <fullName evidence="4">Uncharacterized protein</fullName>
    </submittedName>
</protein>
<feature type="transmembrane region" description="Helical" evidence="2">
    <location>
        <begin position="2016"/>
        <end position="2040"/>
    </location>
</feature>
<feature type="region of interest" description="Disordered" evidence="1">
    <location>
        <begin position="1676"/>
        <end position="1697"/>
    </location>
</feature>
<keyword evidence="3" id="KW-0732">Signal</keyword>
<dbReference type="EMBL" id="JAPFFF010000019">
    <property type="protein sequence ID" value="KAK8858203.1"/>
    <property type="molecule type" value="Genomic_DNA"/>
</dbReference>
<dbReference type="Proteomes" id="UP001470230">
    <property type="component" value="Unassembled WGS sequence"/>
</dbReference>
<evidence type="ECO:0000313" key="4">
    <source>
        <dbReference type="EMBL" id="KAK8858203.1"/>
    </source>
</evidence>
<keyword evidence="2" id="KW-0472">Membrane</keyword>
<organism evidence="4 5">
    <name type="scientific">Tritrichomonas musculus</name>
    <dbReference type="NCBI Taxonomy" id="1915356"/>
    <lineage>
        <taxon>Eukaryota</taxon>
        <taxon>Metamonada</taxon>
        <taxon>Parabasalia</taxon>
        <taxon>Tritrichomonadida</taxon>
        <taxon>Tritrichomonadidae</taxon>
        <taxon>Tritrichomonas</taxon>
    </lineage>
</organism>
<reference evidence="4 5" key="1">
    <citation type="submission" date="2024-04" db="EMBL/GenBank/DDBJ databases">
        <title>Tritrichomonas musculus Genome.</title>
        <authorList>
            <person name="Alves-Ferreira E."/>
            <person name="Grigg M."/>
            <person name="Lorenzi H."/>
            <person name="Galac M."/>
        </authorList>
    </citation>
    <scope>NUCLEOTIDE SEQUENCE [LARGE SCALE GENOMIC DNA]</scope>
    <source>
        <strain evidence="4 5">EAF2021</strain>
    </source>
</reference>
<keyword evidence="2" id="KW-0812">Transmembrane</keyword>
<keyword evidence="2" id="KW-1133">Transmembrane helix</keyword>
<proteinExistence type="predicted"/>
<feature type="chain" id="PRO_5047128617" evidence="3">
    <location>
        <begin position="19"/>
        <end position="2060"/>
    </location>
</feature>
<evidence type="ECO:0000256" key="3">
    <source>
        <dbReference type="SAM" id="SignalP"/>
    </source>
</evidence>
<comment type="caution">
    <text evidence="4">The sequence shown here is derived from an EMBL/GenBank/DDBJ whole genome shotgun (WGS) entry which is preliminary data.</text>
</comment>
<name>A0ABR2I6N6_9EUKA</name>
<gene>
    <name evidence="4" type="ORF">M9Y10_013304</name>
</gene>
<feature type="signal peptide" evidence="3">
    <location>
        <begin position="1"/>
        <end position="18"/>
    </location>
</feature>
<evidence type="ECO:0000256" key="2">
    <source>
        <dbReference type="SAM" id="Phobius"/>
    </source>
</evidence>
<evidence type="ECO:0000256" key="1">
    <source>
        <dbReference type="SAM" id="MobiDB-lite"/>
    </source>
</evidence>
<evidence type="ECO:0000313" key="5">
    <source>
        <dbReference type="Proteomes" id="UP001470230"/>
    </source>
</evidence>